<proteinExistence type="predicted"/>
<feature type="non-terminal residue" evidence="1">
    <location>
        <position position="1"/>
    </location>
</feature>
<accession>A0ABP0LYP1</accession>
<sequence length="517" mass="59148">IPGELLAEDELGLHGLHDAHEDPAEVDEAAGEYRRRHQIRERARQLAMTQSSREAIRRSRHAAQQQRHWAPGQWVYVFRRARGNQDLHLRDRWVGPGVVVVSNNDTVYVGMRTRLWRCSPGQLRAALPSEVLGRELATSPGLSELLRQVISGTHAGAVDVQREGLPGPENMLGPVQRTEDGVAVVFYLLVILEKTDWPASLRKRSNDLLVPLLTDYLNSSEEVEEFNRLAQRRDQDRRDDPDLWREQWFQFNQEESVLCLEHSGEWEEIEKSDEVEWSAVLGTGAVKVIIGKTASKAREDWPDRIISSRMVRRKKPQPELNAWKGKSRWCIHGHHDPDTGTLCTYSPTPSTEGLMTFLQTGLNFGMKFAFSDVKNAFCQSDKLNRPRGPLYAEPCEGLHLPAGALIEILVPTSGLDDAPREWRLTVTRFLTSLSFERNLVEPCWYTLFSDKKECIAQVLIEVDDFIVCAAPDRYEWLKKQLTSRFHFGKWEEDEAEYAGRHVRVTPEAIYVDQPQGR</sequence>
<protein>
    <submittedName>
        <fullName evidence="1">Retrovirus-related Pol polyprotein from transposon TNT 1-94</fullName>
    </submittedName>
</protein>
<evidence type="ECO:0000313" key="1">
    <source>
        <dbReference type="EMBL" id="CAK9044351.1"/>
    </source>
</evidence>
<gene>
    <name evidence="1" type="ORF">SCF082_LOCUS25204</name>
</gene>
<dbReference type="Proteomes" id="UP001642464">
    <property type="component" value="Unassembled WGS sequence"/>
</dbReference>
<name>A0ABP0LYP1_9DINO</name>
<comment type="caution">
    <text evidence="1">The sequence shown here is derived from an EMBL/GenBank/DDBJ whole genome shotgun (WGS) entry which is preliminary data.</text>
</comment>
<reference evidence="1 2" key="1">
    <citation type="submission" date="2024-02" db="EMBL/GenBank/DDBJ databases">
        <authorList>
            <person name="Chen Y."/>
            <person name="Shah S."/>
            <person name="Dougan E. K."/>
            <person name="Thang M."/>
            <person name="Chan C."/>
        </authorList>
    </citation>
    <scope>NUCLEOTIDE SEQUENCE [LARGE SCALE GENOMIC DNA]</scope>
</reference>
<evidence type="ECO:0000313" key="2">
    <source>
        <dbReference type="Proteomes" id="UP001642464"/>
    </source>
</evidence>
<keyword evidence="2" id="KW-1185">Reference proteome</keyword>
<organism evidence="1 2">
    <name type="scientific">Durusdinium trenchii</name>
    <dbReference type="NCBI Taxonomy" id="1381693"/>
    <lineage>
        <taxon>Eukaryota</taxon>
        <taxon>Sar</taxon>
        <taxon>Alveolata</taxon>
        <taxon>Dinophyceae</taxon>
        <taxon>Suessiales</taxon>
        <taxon>Symbiodiniaceae</taxon>
        <taxon>Durusdinium</taxon>
    </lineage>
</organism>
<feature type="non-terminal residue" evidence="1">
    <location>
        <position position="517"/>
    </location>
</feature>
<dbReference type="EMBL" id="CAXAMM010018866">
    <property type="protein sequence ID" value="CAK9044351.1"/>
    <property type="molecule type" value="Genomic_DNA"/>
</dbReference>